<reference evidence="9 10" key="1">
    <citation type="submission" date="2009-08" db="EMBL/GenBank/DDBJ databases">
        <title>The draft genome of Rhodobacter sp. SW2.</title>
        <authorList>
            <consortium name="US DOE Joint Genome Institute (JGI-PGF)"/>
            <person name="Lucas S."/>
            <person name="Copeland A."/>
            <person name="Lapidus A."/>
            <person name="Glavina del Rio T."/>
            <person name="Tice H."/>
            <person name="Bruce D."/>
            <person name="Goodwin L."/>
            <person name="Pitluck S."/>
            <person name="Larimer F."/>
            <person name="Land M.L."/>
            <person name="Hauser L."/>
            <person name="Emerson D."/>
        </authorList>
    </citation>
    <scope>NUCLEOTIDE SEQUENCE [LARGE SCALE GENOMIC DNA]</scope>
    <source>
        <strain evidence="9 10">SW2</strain>
    </source>
</reference>
<dbReference type="InterPro" id="IPR018168">
    <property type="entry name" value="Ubi_Hdrlase_CS"/>
</dbReference>
<dbReference type="Proteomes" id="UP000010121">
    <property type="component" value="Unassembled WGS sequence"/>
</dbReference>
<evidence type="ECO:0000256" key="6">
    <source>
        <dbReference type="ARBA" id="ARBA00023002"/>
    </source>
</evidence>
<keyword evidence="5" id="KW-0274">FAD</keyword>
<organism evidence="9 10">
    <name type="scientific">Rhodobacter ferrooxidans</name>
    <dbReference type="NCBI Taxonomy" id="371731"/>
    <lineage>
        <taxon>Bacteria</taxon>
        <taxon>Pseudomonadati</taxon>
        <taxon>Pseudomonadota</taxon>
        <taxon>Alphaproteobacteria</taxon>
        <taxon>Rhodobacterales</taxon>
        <taxon>Rhodobacter group</taxon>
        <taxon>Rhodobacter</taxon>
    </lineage>
</organism>
<dbReference type="eggNOG" id="COG0654">
    <property type="taxonomic scope" value="Bacteria"/>
</dbReference>
<dbReference type="STRING" id="371731.Rsw2DRAFT_0453"/>
<dbReference type="GO" id="GO:0016705">
    <property type="term" value="F:oxidoreductase activity, acting on paired donors, with incorporation or reduction of molecular oxygen"/>
    <property type="evidence" value="ECO:0007669"/>
    <property type="project" value="InterPro"/>
</dbReference>
<keyword evidence="9" id="KW-0830">Ubiquinone</keyword>
<evidence type="ECO:0000313" key="9">
    <source>
        <dbReference type="EMBL" id="EEW26650.1"/>
    </source>
</evidence>
<evidence type="ECO:0000313" key="10">
    <source>
        <dbReference type="Proteomes" id="UP000010121"/>
    </source>
</evidence>
<evidence type="ECO:0000256" key="4">
    <source>
        <dbReference type="ARBA" id="ARBA00022630"/>
    </source>
</evidence>
<dbReference type="PANTHER" id="PTHR43876:SF7">
    <property type="entry name" value="UBIQUINONE BIOSYNTHESIS MONOOXYGENASE COQ6, MITOCHONDRIAL"/>
    <property type="match status" value="1"/>
</dbReference>
<name>C8RXC5_9RHOB</name>
<evidence type="ECO:0000256" key="2">
    <source>
        <dbReference type="ARBA" id="ARBA00004749"/>
    </source>
</evidence>
<dbReference type="InterPro" id="IPR036188">
    <property type="entry name" value="FAD/NAD-bd_sf"/>
</dbReference>
<dbReference type="UniPathway" id="UPA00232"/>
<dbReference type="NCBIfam" id="TIGR01988">
    <property type="entry name" value="Ubi-OHases"/>
    <property type="match status" value="1"/>
</dbReference>
<dbReference type="PRINTS" id="PR00420">
    <property type="entry name" value="RNGMNOXGNASE"/>
</dbReference>
<feature type="domain" description="FAD-binding" evidence="8">
    <location>
        <begin position="19"/>
        <end position="359"/>
    </location>
</feature>
<dbReference type="GO" id="GO:0006744">
    <property type="term" value="P:ubiquinone biosynthetic process"/>
    <property type="evidence" value="ECO:0007669"/>
    <property type="project" value="UniProtKB-UniPathway"/>
</dbReference>
<dbReference type="FunFam" id="3.50.50.60:FF:000021">
    <property type="entry name" value="Ubiquinone biosynthesis monooxygenase COQ6"/>
    <property type="match status" value="1"/>
</dbReference>
<dbReference type="GO" id="GO:0071949">
    <property type="term" value="F:FAD binding"/>
    <property type="evidence" value="ECO:0007669"/>
    <property type="project" value="InterPro"/>
</dbReference>
<evidence type="ECO:0000256" key="3">
    <source>
        <dbReference type="ARBA" id="ARBA00005349"/>
    </source>
</evidence>
<evidence type="ECO:0000256" key="5">
    <source>
        <dbReference type="ARBA" id="ARBA00022827"/>
    </source>
</evidence>
<evidence type="ECO:0000256" key="1">
    <source>
        <dbReference type="ARBA" id="ARBA00001974"/>
    </source>
</evidence>
<protein>
    <submittedName>
        <fullName evidence="9">Ubiquinone biosynthesis hydroxylase, UbiH/UbiF/VisC/COQ6 family</fullName>
    </submittedName>
</protein>
<dbReference type="GO" id="GO:0004497">
    <property type="term" value="F:monooxygenase activity"/>
    <property type="evidence" value="ECO:0007669"/>
    <property type="project" value="UniProtKB-KW"/>
</dbReference>
<sequence length="424" mass="44831">MLAHGQSRPHRHIWPMTHDTDILIAGGGLNGPALALALASGGLRVTVIDARPAPLRTEAGFDGRAYALAIASKRLLTVLGVWQAVLANAQPILQIKTSDGIAGRGPAPFFLTFDSAEIDEGPMGFMLEDRFLYAAFLQAMQADPNITLMSGETVVGQEVTPGGVRITLASGQSLAARLLVGCDGRQSGVAQRAGIKRTGWGYGQTALVTAIAHAKPHHGVAHQFFMPAGPLAILPLPGGHHSSIVWSETDTNAAAIQTLSDADYLAALRPRFGDFLGEIALAGARFTYPLNLTLANSFVAPRVALVGDAAHGVHPIAGQGLNLGLRDVAALAQVLIEASRRGEDIGAADVLDRYQEWRRFDSTALALGMDSINRLFSNDNPILRTGRDLGLGLVNALPFLRRRFIRQAAGLSGDLPRLLAGQAI</sequence>
<gene>
    <name evidence="9" type="ORF">Rsw2DRAFT_0453</name>
</gene>
<dbReference type="SUPFAM" id="SSF51905">
    <property type="entry name" value="FAD/NAD(P)-binding domain"/>
    <property type="match status" value="1"/>
</dbReference>
<evidence type="ECO:0000256" key="7">
    <source>
        <dbReference type="ARBA" id="ARBA00023033"/>
    </source>
</evidence>
<comment type="cofactor">
    <cofactor evidence="1">
        <name>FAD</name>
        <dbReference type="ChEBI" id="CHEBI:57692"/>
    </cofactor>
</comment>
<dbReference type="PANTHER" id="PTHR43876">
    <property type="entry name" value="UBIQUINONE BIOSYNTHESIS MONOOXYGENASE COQ6, MITOCHONDRIAL"/>
    <property type="match status" value="1"/>
</dbReference>
<dbReference type="Gene3D" id="3.50.50.60">
    <property type="entry name" value="FAD/NAD(P)-binding domain"/>
    <property type="match status" value="2"/>
</dbReference>
<comment type="similarity">
    <text evidence="3">Belongs to the UbiH/COQ6 family.</text>
</comment>
<dbReference type="AlphaFoldDB" id="C8RXC5"/>
<dbReference type="Pfam" id="PF01494">
    <property type="entry name" value="FAD_binding_3"/>
    <property type="match status" value="1"/>
</dbReference>
<comment type="caution">
    <text evidence="9">The sequence shown here is derived from an EMBL/GenBank/DDBJ whole genome shotgun (WGS) entry which is preliminary data.</text>
</comment>
<accession>C8RXC5</accession>
<keyword evidence="7" id="KW-0503">Monooxygenase</keyword>
<dbReference type="PROSITE" id="PS01304">
    <property type="entry name" value="UBIH"/>
    <property type="match status" value="1"/>
</dbReference>
<proteinExistence type="inferred from homology"/>
<evidence type="ECO:0000259" key="8">
    <source>
        <dbReference type="Pfam" id="PF01494"/>
    </source>
</evidence>
<keyword evidence="4" id="KW-0285">Flavoprotein</keyword>
<keyword evidence="6" id="KW-0560">Oxidoreductase</keyword>
<dbReference type="GO" id="GO:0110142">
    <property type="term" value="C:ubiquinone biosynthesis complex"/>
    <property type="evidence" value="ECO:0007669"/>
    <property type="project" value="UniProtKB-ARBA"/>
</dbReference>
<dbReference type="InterPro" id="IPR051205">
    <property type="entry name" value="UbiH/COQ6_monooxygenase"/>
</dbReference>
<keyword evidence="10" id="KW-1185">Reference proteome</keyword>
<dbReference type="EMBL" id="ACYY01000002">
    <property type="protein sequence ID" value="EEW26650.1"/>
    <property type="molecule type" value="Genomic_DNA"/>
</dbReference>
<dbReference type="InterPro" id="IPR010971">
    <property type="entry name" value="UbiH/COQ6"/>
</dbReference>
<comment type="pathway">
    <text evidence="2">Cofactor biosynthesis; ubiquinone biosynthesis.</text>
</comment>
<dbReference type="InterPro" id="IPR002938">
    <property type="entry name" value="FAD-bd"/>
</dbReference>